<dbReference type="AlphaFoldDB" id="A0A645JZM0"/>
<proteinExistence type="predicted"/>
<dbReference type="EMBL" id="VSSQ01146260">
    <property type="protein sequence ID" value="MPN64824.1"/>
    <property type="molecule type" value="Genomic_DNA"/>
</dbReference>
<reference evidence="1" key="1">
    <citation type="submission" date="2019-08" db="EMBL/GenBank/DDBJ databases">
        <authorList>
            <person name="Kucharzyk K."/>
            <person name="Murdoch R.W."/>
            <person name="Higgins S."/>
            <person name="Loffler F."/>
        </authorList>
    </citation>
    <scope>NUCLEOTIDE SEQUENCE</scope>
</reference>
<organism evidence="1">
    <name type="scientific">bioreactor metagenome</name>
    <dbReference type="NCBI Taxonomy" id="1076179"/>
    <lineage>
        <taxon>unclassified sequences</taxon>
        <taxon>metagenomes</taxon>
        <taxon>ecological metagenomes</taxon>
    </lineage>
</organism>
<sequence length="152" mass="17441">MRIYHLSVWEKVIQPDARSCFIPGQVMVTRSLSGMVHLFGKGARLAKMLSSAAGRPSRMTPGSVILRRFKRVHILQPIWKLKITSSLLRWLRPRMIISWVAQRNALRTLKEPISAKALASAVHQYSYRGLSWHLKPLLPPEPWLLRIQKKSG</sequence>
<protein>
    <submittedName>
        <fullName evidence="1">Uncharacterized protein</fullName>
    </submittedName>
</protein>
<name>A0A645JZM0_9ZZZZ</name>
<evidence type="ECO:0000313" key="1">
    <source>
        <dbReference type="EMBL" id="MPN64824.1"/>
    </source>
</evidence>
<comment type="caution">
    <text evidence="1">The sequence shown here is derived from an EMBL/GenBank/DDBJ whole genome shotgun (WGS) entry which is preliminary data.</text>
</comment>
<accession>A0A645JZM0</accession>
<gene>
    <name evidence="1" type="ORF">SDC9_212601</name>
</gene>